<dbReference type="AlphaFoldDB" id="A0A380QAN0"/>
<protein>
    <submittedName>
        <fullName evidence="1">Putative transposase</fullName>
    </submittedName>
</protein>
<evidence type="ECO:0000313" key="1">
    <source>
        <dbReference type="EMBL" id="SUP84574.1"/>
    </source>
</evidence>
<sequence length="96" mass="11182">MRENRWHELVAKFSLGQILEQNCAVQPVFYEDEVDIDLNPKISADWQKKGKQKRIPSRGKMKNITLQEPCMQEQVEWTTSAEQVIILVCLSICYAN</sequence>
<dbReference type="Proteomes" id="UP000255087">
    <property type="component" value="Unassembled WGS sequence"/>
</dbReference>
<name>A0A380QAN0_YERPU</name>
<evidence type="ECO:0000313" key="2">
    <source>
        <dbReference type="Proteomes" id="UP000255087"/>
    </source>
</evidence>
<reference evidence="1 2" key="1">
    <citation type="submission" date="2018-06" db="EMBL/GenBank/DDBJ databases">
        <authorList>
            <consortium name="Pathogen Informatics"/>
            <person name="Doyle S."/>
        </authorList>
    </citation>
    <scope>NUCLEOTIDE SEQUENCE [LARGE SCALE GENOMIC DNA]</scope>
    <source>
        <strain evidence="1 2">NCTC8580</strain>
    </source>
</reference>
<organism evidence="1 2">
    <name type="scientific">Yersinia pseudotuberculosis</name>
    <dbReference type="NCBI Taxonomy" id="633"/>
    <lineage>
        <taxon>Bacteria</taxon>
        <taxon>Pseudomonadati</taxon>
        <taxon>Pseudomonadota</taxon>
        <taxon>Gammaproteobacteria</taxon>
        <taxon>Enterobacterales</taxon>
        <taxon>Yersiniaceae</taxon>
        <taxon>Yersinia</taxon>
    </lineage>
</organism>
<dbReference type="EMBL" id="UHJC01000001">
    <property type="protein sequence ID" value="SUP84574.1"/>
    <property type="molecule type" value="Genomic_DNA"/>
</dbReference>
<proteinExistence type="predicted"/>
<gene>
    <name evidence="1" type="ORF">NCTC8580_03118</name>
</gene>
<accession>A0A380QAN0</accession>